<proteinExistence type="predicted"/>
<evidence type="ECO:0000313" key="3">
    <source>
        <dbReference type="Proteomes" id="UP001211907"/>
    </source>
</evidence>
<dbReference type="InterPro" id="IPR046347">
    <property type="entry name" value="bZIP_sf"/>
</dbReference>
<feature type="compositionally biased region" description="Low complexity" evidence="1">
    <location>
        <begin position="236"/>
        <end position="246"/>
    </location>
</feature>
<sequence length="307" mass="32768">MSQLFDFSHILHASAGNYQATGSPFLINSTSSTQSLSNNNTSISQPLNLQDEIDQFLPDAGPSVDPLSPSLSSETTNVNASPSMQMTGTPFGFAPFDFLFSFPVNNSATVAPASISNTATVTPVAPGSPKDSADNSKAKSTRGRKPKVLSEGEKVAQEQHRKEKNKEFAQVSREKKRKHVEELEQTNVALSERVRQLEQANASLMSRVMELSGAANFVGSIFKSAPSATSSLGVPTTASQSSSTLLGGSGSSSGSGVARRSLVSTQFAASSSSTRSIFSLFWPFNVPHHSQQLYPLTAFFRRHVFGL</sequence>
<evidence type="ECO:0000256" key="1">
    <source>
        <dbReference type="SAM" id="MobiDB-lite"/>
    </source>
</evidence>
<name>A0AAD5SY86_9FUNG</name>
<keyword evidence="3" id="KW-1185">Reference proteome</keyword>
<dbReference type="CDD" id="cd14686">
    <property type="entry name" value="bZIP"/>
    <property type="match status" value="1"/>
</dbReference>
<reference evidence="2" key="1">
    <citation type="submission" date="2020-05" db="EMBL/GenBank/DDBJ databases">
        <title>Phylogenomic resolution of chytrid fungi.</title>
        <authorList>
            <person name="Stajich J.E."/>
            <person name="Amses K."/>
            <person name="Simmons R."/>
            <person name="Seto K."/>
            <person name="Myers J."/>
            <person name="Bonds A."/>
            <person name="Quandt C.A."/>
            <person name="Barry K."/>
            <person name="Liu P."/>
            <person name="Grigoriev I."/>
            <person name="Longcore J.E."/>
            <person name="James T.Y."/>
        </authorList>
    </citation>
    <scope>NUCLEOTIDE SEQUENCE</scope>
    <source>
        <strain evidence="2">JEL0513</strain>
    </source>
</reference>
<gene>
    <name evidence="2" type="ORF">HK100_002627</name>
</gene>
<feature type="region of interest" description="Disordered" evidence="1">
    <location>
        <begin position="57"/>
        <end position="81"/>
    </location>
</feature>
<comment type="caution">
    <text evidence="2">The sequence shown here is derived from an EMBL/GenBank/DDBJ whole genome shotgun (WGS) entry which is preliminary data.</text>
</comment>
<feature type="region of interest" description="Disordered" evidence="1">
    <location>
        <begin position="119"/>
        <end position="182"/>
    </location>
</feature>
<dbReference type="GO" id="GO:0003700">
    <property type="term" value="F:DNA-binding transcription factor activity"/>
    <property type="evidence" value="ECO:0007669"/>
    <property type="project" value="InterPro"/>
</dbReference>
<dbReference type="Proteomes" id="UP001211907">
    <property type="component" value="Unassembled WGS sequence"/>
</dbReference>
<dbReference type="Gene3D" id="1.20.5.170">
    <property type="match status" value="1"/>
</dbReference>
<dbReference type="AlphaFoldDB" id="A0AAD5SY86"/>
<dbReference type="SUPFAM" id="SSF57959">
    <property type="entry name" value="Leucine zipper domain"/>
    <property type="match status" value="1"/>
</dbReference>
<accession>A0AAD5SY86</accession>
<protein>
    <recommendedName>
        <fullName evidence="4">BZIP domain-containing protein</fullName>
    </recommendedName>
</protein>
<organism evidence="2 3">
    <name type="scientific">Physocladia obscura</name>
    <dbReference type="NCBI Taxonomy" id="109957"/>
    <lineage>
        <taxon>Eukaryota</taxon>
        <taxon>Fungi</taxon>
        <taxon>Fungi incertae sedis</taxon>
        <taxon>Chytridiomycota</taxon>
        <taxon>Chytridiomycota incertae sedis</taxon>
        <taxon>Chytridiomycetes</taxon>
        <taxon>Chytridiales</taxon>
        <taxon>Chytriomycetaceae</taxon>
        <taxon>Physocladia</taxon>
    </lineage>
</organism>
<evidence type="ECO:0000313" key="2">
    <source>
        <dbReference type="EMBL" id="KAJ3111624.1"/>
    </source>
</evidence>
<evidence type="ECO:0008006" key="4">
    <source>
        <dbReference type="Google" id="ProtNLM"/>
    </source>
</evidence>
<feature type="region of interest" description="Disordered" evidence="1">
    <location>
        <begin position="227"/>
        <end position="255"/>
    </location>
</feature>
<feature type="compositionally biased region" description="Basic and acidic residues" evidence="1">
    <location>
        <begin position="148"/>
        <end position="167"/>
    </location>
</feature>
<dbReference type="EMBL" id="JADGJH010001612">
    <property type="protein sequence ID" value="KAJ3111624.1"/>
    <property type="molecule type" value="Genomic_DNA"/>
</dbReference>